<evidence type="ECO:0000313" key="1">
    <source>
        <dbReference type="EMBL" id="MCL6217251.1"/>
    </source>
</evidence>
<accession>A0A9X1ZNI9</accession>
<gene>
    <name evidence="1" type="ORF">L1967_03000</name>
</gene>
<protein>
    <submittedName>
        <fullName evidence="1">Uncharacterized protein</fullName>
    </submittedName>
</protein>
<dbReference type="RefSeq" id="WP_249600237.1">
    <property type="nucleotide sequence ID" value="NZ_JAKHSK010000003.1"/>
</dbReference>
<name>A0A9X1ZNI9_9FLAO</name>
<dbReference type="EMBL" id="JAKHSK010000003">
    <property type="protein sequence ID" value="MCL6217251.1"/>
    <property type="molecule type" value="Genomic_DNA"/>
</dbReference>
<proteinExistence type="predicted"/>
<dbReference type="Proteomes" id="UP001139521">
    <property type="component" value="Unassembled WGS sequence"/>
</dbReference>
<reference evidence="1" key="1">
    <citation type="submission" date="2022-01" db="EMBL/GenBank/DDBJ databases">
        <title>Genome sequencing of Zunongwangia sp. M21534 genome.</title>
        <authorList>
            <person name="Chen Y."/>
            <person name="Dong C."/>
            <person name="Shao Z."/>
        </authorList>
    </citation>
    <scope>NUCLEOTIDE SEQUENCE</scope>
    <source>
        <strain evidence="1">MCCC M21534</strain>
    </source>
</reference>
<comment type="caution">
    <text evidence="1">The sequence shown here is derived from an EMBL/GenBank/DDBJ whole genome shotgun (WGS) entry which is preliminary data.</text>
</comment>
<sequence>MKKLLNISFIFILLINISCVKIKNEIADTKIYDLDGNWELYDGNSDIKRISFKENKVILKTKHETIQGKLGIYKESTSTTDLYVFTNMVTKKFPAIEYYDHEEKIRLPILYETIDEEAFITLNDDVYQKVN</sequence>
<evidence type="ECO:0000313" key="2">
    <source>
        <dbReference type="Proteomes" id="UP001139521"/>
    </source>
</evidence>
<organism evidence="1 2">
    <name type="scientific">Zunongwangia pacifica</name>
    <dbReference type="NCBI Taxonomy" id="2911062"/>
    <lineage>
        <taxon>Bacteria</taxon>
        <taxon>Pseudomonadati</taxon>
        <taxon>Bacteroidota</taxon>
        <taxon>Flavobacteriia</taxon>
        <taxon>Flavobacteriales</taxon>
        <taxon>Flavobacteriaceae</taxon>
        <taxon>Zunongwangia</taxon>
    </lineage>
</organism>
<keyword evidence="2" id="KW-1185">Reference proteome</keyword>
<dbReference type="AlphaFoldDB" id="A0A9X1ZNI9"/>